<evidence type="ECO:0000313" key="2">
    <source>
        <dbReference type="Proteomes" id="UP000198704"/>
    </source>
</evidence>
<sequence>MRVIFVNYGLFNSNSGGHVAHFANALSALGVDVFVIGSNDPSTVEDFGRPLFKAIQVRDLTDDIPQHILDLASSPDVLLHAWTPRVGVQDFASRLSAQTGCPYVVHLEDHEVMLLASALRKTMGDLDTMSDAELAQLTPSNLTNPRTLPSFLGGAIGVTVIVDRLAELCPPEVPIHLLEPGVDADLFKCDLTADQILERRRRLYIDDKATVLVYNGNMHSANYRDIFSLYTAVLILRRRGHDVRLIRTGEDYVGFIDSSYKYLNGDWVINLGRLDRQQMIDVLKIADIYVQPGESKGFNAFRLPSKVPEFLSLGKPILLPSANIGTRLSDGKNAILLSTGNGEEIANRVEDLLSHPDRIAKIGVSGRQFALENLSWSKNAEGLLSFYKSVLR</sequence>
<dbReference type="Proteomes" id="UP000198704">
    <property type="component" value="Unassembled WGS sequence"/>
</dbReference>
<name>A0A1H0B261_9HYPH</name>
<dbReference type="CDD" id="cd03801">
    <property type="entry name" value="GT4_PimA-like"/>
    <property type="match status" value="1"/>
</dbReference>
<reference evidence="2" key="1">
    <citation type="submission" date="2016-10" db="EMBL/GenBank/DDBJ databases">
        <authorList>
            <person name="Varghese N."/>
            <person name="Submissions S."/>
        </authorList>
    </citation>
    <scope>NUCLEOTIDE SEQUENCE [LARGE SCALE GENOMIC DNA]</scope>
    <source>
        <strain evidence="2">BL47</strain>
    </source>
</reference>
<evidence type="ECO:0000313" key="1">
    <source>
        <dbReference type="EMBL" id="SDN39393.1"/>
    </source>
</evidence>
<dbReference type="RefSeq" id="WP_091716507.1">
    <property type="nucleotide sequence ID" value="NZ_FNHS01000008.1"/>
</dbReference>
<dbReference type="Pfam" id="PF13692">
    <property type="entry name" value="Glyco_trans_1_4"/>
    <property type="match status" value="1"/>
</dbReference>
<dbReference type="AlphaFoldDB" id="A0A1H0B261"/>
<dbReference type="OrthoDB" id="9816424at2"/>
<keyword evidence="2" id="KW-1185">Reference proteome</keyword>
<dbReference type="GO" id="GO:0016740">
    <property type="term" value="F:transferase activity"/>
    <property type="evidence" value="ECO:0007669"/>
    <property type="project" value="UniProtKB-KW"/>
</dbReference>
<gene>
    <name evidence="1" type="ORF">SAMN05216360_1083</name>
</gene>
<dbReference type="STRING" id="582672.SAMN05216360_1083"/>
<dbReference type="EMBL" id="FNHS01000008">
    <property type="protein sequence ID" value="SDN39393.1"/>
    <property type="molecule type" value="Genomic_DNA"/>
</dbReference>
<proteinExistence type="predicted"/>
<dbReference type="Gene3D" id="3.40.50.2000">
    <property type="entry name" value="Glycogen Phosphorylase B"/>
    <property type="match status" value="2"/>
</dbReference>
<dbReference type="SUPFAM" id="SSF53756">
    <property type="entry name" value="UDP-Glycosyltransferase/glycogen phosphorylase"/>
    <property type="match status" value="1"/>
</dbReference>
<protein>
    <submittedName>
        <fullName evidence="1">Glycosyltransferase involved in cell wall bisynthesis</fullName>
    </submittedName>
</protein>
<keyword evidence="1" id="KW-0808">Transferase</keyword>
<dbReference type="PANTHER" id="PTHR12526">
    <property type="entry name" value="GLYCOSYLTRANSFERASE"/>
    <property type="match status" value="1"/>
</dbReference>
<accession>A0A1H0B261</accession>
<organism evidence="1 2">
    <name type="scientific">Methylobacterium phyllostachyos</name>
    <dbReference type="NCBI Taxonomy" id="582672"/>
    <lineage>
        <taxon>Bacteria</taxon>
        <taxon>Pseudomonadati</taxon>
        <taxon>Pseudomonadota</taxon>
        <taxon>Alphaproteobacteria</taxon>
        <taxon>Hyphomicrobiales</taxon>
        <taxon>Methylobacteriaceae</taxon>
        <taxon>Methylobacterium</taxon>
    </lineage>
</organism>